<evidence type="ECO:0000256" key="1">
    <source>
        <dbReference type="ARBA" id="ARBA00005495"/>
    </source>
</evidence>
<name>C5P877_COCP7</name>
<dbReference type="InterPro" id="IPR011057">
    <property type="entry name" value="Mss4-like_sf"/>
</dbReference>
<dbReference type="EMBL" id="ACFW01000030">
    <property type="protein sequence ID" value="EER26848.1"/>
    <property type="molecule type" value="Genomic_DNA"/>
</dbReference>
<proteinExistence type="inferred from homology"/>
<keyword evidence="2" id="KW-0479">Metal-binding</keyword>
<dbReference type="AlphaFoldDB" id="C5P877"/>
<dbReference type="VEuPathDB" id="FungiDB:CPC735_010250"/>
<evidence type="ECO:0000256" key="4">
    <source>
        <dbReference type="SAM" id="MobiDB-lite"/>
    </source>
</evidence>
<comment type="caution">
    <text evidence="6">The sequence shown here is derived from an EMBL/GenBank/DDBJ whole genome shotgun (WGS) entry which is preliminary data.</text>
</comment>
<reference evidence="6 7" key="1">
    <citation type="journal article" date="2009" name="Genome Res.">
        <title>Comparative genomic analyses of the human fungal pathogens Coccidioides and their relatives.</title>
        <authorList>
            <person name="Sharpton T.J."/>
            <person name="Stajich J.E."/>
            <person name="Rounsley S.D."/>
            <person name="Gardner M.J."/>
            <person name="Wortman J.R."/>
            <person name="Jordar V.S."/>
            <person name="Maiti R."/>
            <person name="Kodira C.D."/>
            <person name="Neafsey D.E."/>
            <person name="Zeng Q."/>
            <person name="Hung C.-Y."/>
            <person name="McMahan C."/>
            <person name="Muszewska A."/>
            <person name="Grynberg M."/>
            <person name="Mandel M.A."/>
            <person name="Kellner E.M."/>
            <person name="Barker B.M."/>
            <person name="Galgiani J.N."/>
            <person name="Orbach M.J."/>
            <person name="Kirkland T.N."/>
            <person name="Cole G.T."/>
            <person name="Henn M.R."/>
            <person name="Birren B.W."/>
            <person name="Taylor J.W."/>
        </authorList>
    </citation>
    <scope>NUCLEOTIDE SEQUENCE [LARGE SCALE GENOMIC DNA]</scope>
    <source>
        <strain evidence="7">C735</strain>
    </source>
</reference>
<feature type="domain" description="CENP-V/GFA" evidence="5">
    <location>
        <begin position="7"/>
        <end position="137"/>
    </location>
</feature>
<sequence length="250" mass="28010">MSRERPLRGGCSCGRNQYAIIVPPDSAEQAEVYFDTSSEHRRTQGAPLTAWLRVPLLWYQSFTRSYFPDETHAAIRRVFIPETAPHSRRVFCGFCGTPLTFWTEDPPEEADYMSVTVGSLSSEDQDILEDLDLLPRDPTNEDIANTSSSTSASPPTDPLQLRSREPQISVTRRAGAIYGIPWFEEMIQGSRLGRIGKHRRGFGASPDRSVQIEWEVTEWHDTTGGPTTQKHGSSPDRVTISSKRKSPEVG</sequence>
<dbReference type="Gene3D" id="3.90.1590.10">
    <property type="entry name" value="glutathione-dependent formaldehyde- activating enzyme (gfa)"/>
    <property type="match status" value="1"/>
</dbReference>
<dbReference type="KEGG" id="cpw:9694476"/>
<organism evidence="6 7">
    <name type="scientific">Coccidioides posadasii (strain C735)</name>
    <name type="common">Valley fever fungus</name>
    <dbReference type="NCBI Taxonomy" id="222929"/>
    <lineage>
        <taxon>Eukaryota</taxon>
        <taxon>Fungi</taxon>
        <taxon>Dikarya</taxon>
        <taxon>Ascomycota</taxon>
        <taxon>Pezizomycotina</taxon>
        <taxon>Eurotiomycetes</taxon>
        <taxon>Eurotiomycetidae</taxon>
        <taxon>Onygenales</taxon>
        <taxon>Onygenaceae</taxon>
        <taxon>Coccidioides</taxon>
    </lineage>
</organism>
<dbReference type="HOGENOM" id="CLU_098340_0_0_1"/>
<dbReference type="SUPFAM" id="SSF51316">
    <property type="entry name" value="Mss4-like"/>
    <property type="match status" value="1"/>
</dbReference>
<comment type="similarity">
    <text evidence="1">Belongs to the Gfa family.</text>
</comment>
<keyword evidence="3" id="KW-0862">Zinc</keyword>
<dbReference type="Proteomes" id="UP000009084">
    <property type="component" value="Unassembled WGS sequence"/>
</dbReference>
<evidence type="ECO:0000313" key="7">
    <source>
        <dbReference type="Proteomes" id="UP000009084"/>
    </source>
</evidence>
<evidence type="ECO:0000256" key="3">
    <source>
        <dbReference type="ARBA" id="ARBA00022833"/>
    </source>
</evidence>
<gene>
    <name evidence="6" type="ORF">CPC735_010250</name>
</gene>
<protein>
    <recommendedName>
        <fullName evidence="5">CENP-V/GFA domain-containing protein</fullName>
    </recommendedName>
</protein>
<evidence type="ECO:0000256" key="2">
    <source>
        <dbReference type="ARBA" id="ARBA00022723"/>
    </source>
</evidence>
<dbReference type="GO" id="GO:0046872">
    <property type="term" value="F:metal ion binding"/>
    <property type="evidence" value="ECO:0007669"/>
    <property type="project" value="UniProtKB-KW"/>
</dbReference>
<dbReference type="OrthoDB" id="3907216at2759"/>
<evidence type="ECO:0000313" key="6">
    <source>
        <dbReference type="EMBL" id="EER26848.1"/>
    </source>
</evidence>
<accession>C5P877</accession>
<evidence type="ECO:0000259" key="5">
    <source>
        <dbReference type="PROSITE" id="PS51891"/>
    </source>
</evidence>
<dbReference type="PROSITE" id="PS51891">
    <property type="entry name" value="CENP_V_GFA"/>
    <property type="match status" value="1"/>
</dbReference>
<feature type="region of interest" description="Disordered" evidence="4">
    <location>
        <begin position="135"/>
        <end position="168"/>
    </location>
</feature>
<feature type="region of interest" description="Disordered" evidence="4">
    <location>
        <begin position="218"/>
        <end position="250"/>
    </location>
</feature>
<dbReference type="GO" id="GO:0016846">
    <property type="term" value="F:carbon-sulfur lyase activity"/>
    <property type="evidence" value="ECO:0007669"/>
    <property type="project" value="InterPro"/>
</dbReference>
<dbReference type="InterPro" id="IPR006913">
    <property type="entry name" value="CENP-V/GFA"/>
</dbReference>